<sequence>MKIPPKIRFFLPVILWAGVIFAFSSYPTGTTTEIYWQDFIIKKMAHMVEYGVLTILSYRAFWNSGDGKRNAMISAVALAVFYAITDEIHQSFTPGREPRARDIIFDTIGALGVAFIIWKLLPIAPARLRRWAENFQLI</sequence>
<proteinExistence type="predicted"/>
<feature type="transmembrane region" description="Helical" evidence="1">
    <location>
        <begin position="103"/>
        <end position="121"/>
    </location>
</feature>
<protein>
    <recommendedName>
        <fullName evidence="2">VanZ-like domain-containing protein</fullName>
    </recommendedName>
</protein>
<evidence type="ECO:0000259" key="2">
    <source>
        <dbReference type="Pfam" id="PF04892"/>
    </source>
</evidence>
<keyword evidence="1" id="KW-0812">Transmembrane</keyword>
<keyword evidence="1" id="KW-0472">Membrane</keyword>
<evidence type="ECO:0000313" key="4">
    <source>
        <dbReference type="Proteomes" id="UP000178870"/>
    </source>
</evidence>
<comment type="caution">
    <text evidence="3">The sequence shown here is derived from an EMBL/GenBank/DDBJ whole genome shotgun (WGS) entry which is preliminary data.</text>
</comment>
<dbReference type="EMBL" id="MGGP01000022">
    <property type="protein sequence ID" value="OGM31672.1"/>
    <property type="molecule type" value="Genomic_DNA"/>
</dbReference>
<gene>
    <name evidence="3" type="ORF">A2803_04555</name>
</gene>
<dbReference type="AlphaFoldDB" id="A0A1F7YWE8"/>
<feature type="transmembrane region" description="Helical" evidence="1">
    <location>
        <begin position="7"/>
        <end position="26"/>
    </location>
</feature>
<evidence type="ECO:0000256" key="1">
    <source>
        <dbReference type="SAM" id="Phobius"/>
    </source>
</evidence>
<keyword evidence="1" id="KW-1133">Transmembrane helix</keyword>
<organism evidence="3 4">
    <name type="scientific">Candidatus Woesebacteria bacterium RIFCSPHIGHO2_01_FULL_44_21</name>
    <dbReference type="NCBI Taxonomy" id="1802503"/>
    <lineage>
        <taxon>Bacteria</taxon>
        <taxon>Candidatus Woeseibacteriota</taxon>
    </lineage>
</organism>
<dbReference type="Pfam" id="PF04892">
    <property type="entry name" value="VanZ"/>
    <property type="match status" value="1"/>
</dbReference>
<name>A0A1F7YWE8_9BACT</name>
<reference evidence="3 4" key="1">
    <citation type="journal article" date="2016" name="Nat. Commun.">
        <title>Thousands of microbial genomes shed light on interconnected biogeochemical processes in an aquifer system.</title>
        <authorList>
            <person name="Anantharaman K."/>
            <person name="Brown C.T."/>
            <person name="Hug L.A."/>
            <person name="Sharon I."/>
            <person name="Castelle C.J."/>
            <person name="Probst A.J."/>
            <person name="Thomas B.C."/>
            <person name="Singh A."/>
            <person name="Wilkins M.J."/>
            <person name="Karaoz U."/>
            <person name="Brodie E.L."/>
            <person name="Williams K.H."/>
            <person name="Hubbard S.S."/>
            <person name="Banfield J.F."/>
        </authorList>
    </citation>
    <scope>NUCLEOTIDE SEQUENCE [LARGE SCALE GENOMIC DNA]</scope>
</reference>
<dbReference type="InterPro" id="IPR006976">
    <property type="entry name" value="VanZ-like"/>
</dbReference>
<dbReference type="NCBIfam" id="NF037970">
    <property type="entry name" value="vanZ_1"/>
    <property type="match status" value="1"/>
</dbReference>
<dbReference type="Proteomes" id="UP000178870">
    <property type="component" value="Unassembled WGS sequence"/>
</dbReference>
<evidence type="ECO:0000313" key="3">
    <source>
        <dbReference type="EMBL" id="OGM31672.1"/>
    </source>
</evidence>
<feature type="domain" description="VanZ-like" evidence="2">
    <location>
        <begin position="9"/>
        <end position="117"/>
    </location>
</feature>
<accession>A0A1F7YWE8</accession>